<feature type="domain" description="Cytochrome c" evidence="15">
    <location>
        <begin position="214"/>
        <end position="339"/>
    </location>
</feature>
<evidence type="ECO:0000256" key="4">
    <source>
        <dbReference type="ARBA" id="ARBA00022617"/>
    </source>
</evidence>
<dbReference type="InterPro" id="IPR036909">
    <property type="entry name" value="Cyt_c-like_dom_sf"/>
</dbReference>
<keyword evidence="7" id="KW-0574">Periplasm</keyword>
<feature type="binding site" description="covalent" evidence="13">
    <location>
        <position position="229"/>
    </location>
    <ligand>
        <name>heme c</name>
        <dbReference type="ChEBI" id="CHEBI:61717"/>
        <label>2</label>
    </ligand>
</feature>
<dbReference type="InterPro" id="IPR051395">
    <property type="entry name" value="Cytochrome_c_Peroxidase/MauG"/>
</dbReference>
<comment type="caution">
    <text evidence="16">The sequence shown here is derived from an EMBL/GenBank/DDBJ whole genome shotgun (WGS) entry which is preliminary data.</text>
</comment>
<feature type="binding site" description="axial binding residue" evidence="14">
    <location>
        <position position="233"/>
    </location>
    <ligand>
        <name>heme c</name>
        <dbReference type="ChEBI" id="CHEBI:61717"/>
        <label>2</label>
    </ligand>
    <ligandPart>
        <name>Fe</name>
        <dbReference type="ChEBI" id="CHEBI:18248"/>
    </ligandPart>
</feature>
<keyword evidence="4 13" id="KW-0349">Heme</keyword>
<name>A0A1F5VYA3_9BACT</name>
<evidence type="ECO:0000256" key="5">
    <source>
        <dbReference type="ARBA" id="ARBA00022723"/>
    </source>
</evidence>
<evidence type="ECO:0000313" key="17">
    <source>
        <dbReference type="Proteomes" id="UP000178943"/>
    </source>
</evidence>
<organism evidence="16 17">
    <name type="scientific">Candidatus Fischerbacteria bacterium RBG_13_37_8</name>
    <dbReference type="NCBI Taxonomy" id="1817863"/>
    <lineage>
        <taxon>Bacteria</taxon>
        <taxon>Candidatus Fischeribacteriota</taxon>
    </lineage>
</organism>
<evidence type="ECO:0000256" key="6">
    <source>
        <dbReference type="ARBA" id="ARBA00022729"/>
    </source>
</evidence>
<evidence type="ECO:0000256" key="2">
    <source>
        <dbReference type="ARBA" id="ARBA00004856"/>
    </source>
</evidence>
<dbReference type="GO" id="GO:0009055">
    <property type="term" value="F:electron transfer activity"/>
    <property type="evidence" value="ECO:0007669"/>
    <property type="project" value="InterPro"/>
</dbReference>
<keyword evidence="8" id="KW-0249">Electron transport</keyword>
<dbReference type="InterPro" id="IPR004852">
    <property type="entry name" value="Di-haem_cyt_c_peroxidsae"/>
</dbReference>
<comment type="PTM">
    <text evidence="13">Binds 2 heme groups per subunit.</text>
</comment>
<reference evidence="16 17" key="1">
    <citation type="journal article" date="2016" name="Nat. Commun.">
        <title>Thousands of microbial genomes shed light on interconnected biogeochemical processes in an aquifer system.</title>
        <authorList>
            <person name="Anantharaman K."/>
            <person name="Brown C.T."/>
            <person name="Hug L.A."/>
            <person name="Sharon I."/>
            <person name="Castelle C.J."/>
            <person name="Probst A.J."/>
            <person name="Thomas B.C."/>
            <person name="Singh A."/>
            <person name="Wilkins M.J."/>
            <person name="Karaoz U."/>
            <person name="Brodie E.L."/>
            <person name="Williams K.H."/>
            <person name="Hubbard S.S."/>
            <person name="Banfield J.F."/>
        </authorList>
    </citation>
    <scope>NUCLEOTIDE SEQUENCE [LARGE SCALE GENOMIC DNA]</scope>
</reference>
<feature type="domain" description="Cytochrome c" evidence="15">
    <location>
        <begin position="62"/>
        <end position="170"/>
    </location>
</feature>
<dbReference type="GO" id="GO:0020037">
    <property type="term" value="F:heme binding"/>
    <property type="evidence" value="ECO:0007669"/>
    <property type="project" value="InterPro"/>
</dbReference>
<feature type="binding site" description="covalent" evidence="13">
    <location>
        <position position="84"/>
    </location>
    <ligand>
        <name>heme c</name>
        <dbReference type="ChEBI" id="CHEBI:61717"/>
        <label>1</label>
    </ligand>
</feature>
<feature type="binding site" description="axial binding residue" evidence="14">
    <location>
        <position position="88"/>
    </location>
    <ligand>
        <name>heme c</name>
        <dbReference type="ChEBI" id="CHEBI:61717"/>
        <label>1</label>
    </ligand>
    <ligandPart>
        <name>Fe</name>
        <dbReference type="ChEBI" id="CHEBI:18248"/>
    </ligandPart>
</feature>
<comment type="subcellular location">
    <subcellularLocation>
        <location evidence="1">Periplasm</location>
    </subcellularLocation>
</comment>
<evidence type="ECO:0000256" key="9">
    <source>
        <dbReference type="ARBA" id="ARBA00023002"/>
    </source>
</evidence>
<dbReference type="GO" id="GO:0004130">
    <property type="term" value="F:cytochrome-c peroxidase activity"/>
    <property type="evidence" value="ECO:0007669"/>
    <property type="project" value="TreeGrafter"/>
</dbReference>
<protein>
    <recommendedName>
        <fullName evidence="12">Methylamine utilization protein MauG</fullName>
    </recommendedName>
</protein>
<keyword evidence="5 14" id="KW-0479">Metal-binding</keyword>
<feature type="binding site" description="covalent" evidence="13">
    <location>
        <position position="87"/>
    </location>
    <ligand>
        <name>heme c</name>
        <dbReference type="ChEBI" id="CHEBI:61717"/>
        <label>1</label>
    </ligand>
</feature>
<evidence type="ECO:0000256" key="8">
    <source>
        <dbReference type="ARBA" id="ARBA00022982"/>
    </source>
</evidence>
<keyword evidence="9" id="KW-0560">Oxidoreductase</keyword>
<dbReference type="PIRSF" id="PIRSF000294">
    <property type="entry name" value="Cytochrome-c_peroxidase"/>
    <property type="match status" value="1"/>
</dbReference>
<dbReference type="Pfam" id="PF03150">
    <property type="entry name" value="CCP_MauG"/>
    <property type="match status" value="1"/>
</dbReference>
<accession>A0A1F5VYA3</accession>
<evidence type="ECO:0000256" key="3">
    <source>
        <dbReference type="ARBA" id="ARBA00022448"/>
    </source>
</evidence>
<evidence type="ECO:0000256" key="14">
    <source>
        <dbReference type="PIRSR" id="PIRSR000294-2"/>
    </source>
</evidence>
<dbReference type="Proteomes" id="UP000178943">
    <property type="component" value="Unassembled WGS sequence"/>
</dbReference>
<gene>
    <name evidence="16" type="ORF">A2Y62_02775</name>
</gene>
<dbReference type="InterPro" id="IPR009056">
    <property type="entry name" value="Cyt_c-like_dom"/>
</dbReference>
<evidence type="ECO:0000256" key="10">
    <source>
        <dbReference type="ARBA" id="ARBA00023004"/>
    </source>
</evidence>
<dbReference type="AlphaFoldDB" id="A0A1F5VYA3"/>
<dbReference type="FunFam" id="1.10.760.10:FF:000019">
    <property type="entry name" value="Di-heme cytochrome C peroxidase"/>
    <property type="match status" value="1"/>
</dbReference>
<dbReference type="GO" id="GO:0042597">
    <property type="term" value="C:periplasmic space"/>
    <property type="evidence" value="ECO:0007669"/>
    <property type="project" value="UniProtKB-SubCell"/>
</dbReference>
<evidence type="ECO:0000256" key="13">
    <source>
        <dbReference type="PIRSR" id="PIRSR000294-1"/>
    </source>
</evidence>
<dbReference type="PROSITE" id="PS51007">
    <property type="entry name" value="CYTC"/>
    <property type="match status" value="2"/>
</dbReference>
<dbReference type="SUPFAM" id="SSF46626">
    <property type="entry name" value="Cytochrome c"/>
    <property type="match status" value="2"/>
</dbReference>
<comment type="pathway">
    <text evidence="2">One-carbon metabolism; methylamine degradation.</text>
</comment>
<dbReference type="PANTHER" id="PTHR30600">
    <property type="entry name" value="CYTOCHROME C PEROXIDASE-RELATED"/>
    <property type="match status" value="1"/>
</dbReference>
<dbReference type="STRING" id="1817863.A2Y62_02775"/>
<dbReference type="PANTHER" id="PTHR30600:SF10">
    <property type="entry name" value="BLL6722 PROTEIN"/>
    <property type="match status" value="1"/>
</dbReference>
<comment type="cofactor">
    <cofactor evidence="13">
        <name>heme</name>
        <dbReference type="ChEBI" id="CHEBI:30413"/>
    </cofactor>
    <text evidence="13">Binds 2 heme groups.</text>
</comment>
<evidence type="ECO:0000313" key="16">
    <source>
        <dbReference type="EMBL" id="OGF68267.1"/>
    </source>
</evidence>
<dbReference type="EMBL" id="MFGW01000006">
    <property type="protein sequence ID" value="OGF68267.1"/>
    <property type="molecule type" value="Genomic_DNA"/>
</dbReference>
<comment type="function">
    <text evidence="11">Involved in methylamine metabolism. Essential for the maturation of the beta subunit of MADH, presumably via a step in the biosynthesis of tryptophan tryptophylquinone (TTQ), the cofactor of MADH.</text>
</comment>
<evidence type="ECO:0000256" key="11">
    <source>
        <dbReference type="ARBA" id="ARBA00058991"/>
    </source>
</evidence>
<evidence type="ECO:0000256" key="7">
    <source>
        <dbReference type="ARBA" id="ARBA00022764"/>
    </source>
</evidence>
<keyword evidence="6" id="KW-0732">Signal</keyword>
<dbReference type="Gene3D" id="1.10.760.10">
    <property type="entry name" value="Cytochrome c-like domain"/>
    <property type="match status" value="2"/>
</dbReference>
<dbReference type="InterPro" id="IPR026259">
    <property type="entry name" value="MauG/Cytc_peroxidase"/>
</dbReference>
<keyword evidence="10 14" id="KW-0408">Iron</keyword>
<dbReference type="GO" id="GO:0046872">
    <property type="term" value="F:metal ion binding"/>
    <property type="evidence" value="ECO:0007669"/>
    <property type="project" value="UniProtKB-KW"/>
</dbReference>
<proteinExistence type="predicted"/>
<evidence type="ECO:0000256" key="12">
    <source>
        <dbReference type="ARBA" id="ARBA00073576"/>
    </source>
</evidence>
<feature type="binding site" description="covalent" evidence="13">
    <location>
        <position position="232"/>
    </location>
    <ligand>
        <name>heme c</name>
        <dbReference type="ChEBI" id="CHEBI:61717"/>
        <label>2</label>
    </ligand>
</feature>
<sequence length="359" mass="39559">MRRELLSIMLLLCIIVFVVSAEEKPPRKAPPLPDVAVHSLGPQKLAPLPPVPVPPDNPQTPMKILLGKQLYFDTRLSADNNESCASCHDPAMGWSDKGPTSVGIKSQVGPRRAPPVSNSAYMPLQFWDGRADTLEEQAKGPIINPKEMGNTHEKMLETLNSIPGYVEEFETVFGKIPIDLDQVAKAIAAYERTIVTTDSPFDRYAKGDKTALTPLEAQGLEIFNGKGHCTACHWGPNFTDGRFHNLGAKNKEPMEDDLGRYAVTKNDKDKRAFKTPTVRDVASRPPYLHNGSEQTLWDLVEFYNRGGGDDDSNMDPLMVPLGLTKGEMEALVAFMKVAVTSNNPEVANEKPIPPDEFPK</sequence>
<evidence type="ECO:0000259" key="15">
    <source>
        <dbReference type="PROSITE" id="PS51007"/>
    </source>
</evidence>
<keyword evidence="3" id="KW-0813">Transport</keyword>
<evidence type="ECO:0000256" key="1">
    <source>
        <dbReference type="ARBA" id="ARBA00004418"/>
    </source>
</evidence>